<dbReference type="InterPro" id="IPR036770">
    <property type="entry name" value="Ankyrin_rpt-contain_sf"/>
</dbReference>
<feature type="region of interest" description="Disordered" evidence="2">
    <location>
        <begin position="23"/>
        <end position="108"/>
    </location>
</feature>
<dbReference type="InterPro" id="IPR002110">
    <property type="entry name" value="Ankyrin_rpt"/>
</dbReference>
<dbReference type="GO" id="GO:0005634">
    <property type="term" value="C:nucleus"/>
    <property type="evidence" value="ECO:0007669"/>
    <property type="project" value="TreeGrafter"/>
</dbReference>
<dbReference type="PROSITE" id="PS50297">
    <property type="entry name" value="ANK_REP_REGION"/>
    <property type="match status" value="2"/>
</dbReference>
<dbReference type="Proteomes" id="UP001224775">
    <property type="component" value="Unassembled WGS sequence"/>
</dbReference>
<dbReference type="Gene3D" id="1.25.40.20">
    <property type="entry name" value="Ankyrin repeat-containing domain"/>
    <property type="match status" value="1"/>
</dbReference>
<evidence type="ECO:0000313" key="3">
    <source>
        <dbReference type="EMBL" id="KAK1748950.1"/>
    </source>
</evidence>
<proteinExistence type="predicted"/>
<feature type="compositionally biased region" description="Basic and acidic residues" evidence="2">
    <location>
        <begin position="634"/>
        <end position="652"/>
    </location>
</feature>
<comment type="caution">
    <text evidence="3">The sequence shown here is derived from an EMBL/GenBank/DDBJ whole genome shotgun (WGS) entry which is preliminary data.</text>
</comment>
<dbReference type="Pfam" id="PF12796">
    <property type="entry name" value="Ank_2"/>
    <property type="match status" value="1"/>
</dbReference>
<reference evidence="3" key="1">
    <citation type="submission" date="2023-06" db="EMBL/GenBank/DDBJ databases">
        <title>Survivors Of The Sea: Transcriptome response of Skeletonema marinoi to long-term dormancy.</title>
        <authorList>
            <person name="Pinder M.I.M."/>
            <person name="Kourtchenko O."/>
            <person name="Robertson E.K."/>
            <person name="Larsson T."/>
            <person name="Maumus F."/>
            <person name="Osuna-Cruz C.M."/>
            <person name="Vancaester E."/>
            <person name="Stenow R."/>
            <person name="Vandepoele K."/>
            <person name="Ploug H."/>
            <person name="Bruchert V."/>
            <person name="Godhe A."/>
            <person name="Topel M."/>
        </authorList>
    </citation>
    <scope>NUCLEOTIDE SEQUENCE</scope>
    <source>
        <strain evidence="3">R05AC</strain>
    </source>
</reference>
<dbReference type="AlphaFoldDB" id="A0AAD9DKC1"/>
<keyword evidence="1" id="KW-0040">ANK repeat</keyword>
<feature type="region of interest" description="Disordered" evidence="2">
    <location>
        <begin position="606"/>
        <end position="664"/>
    </location>
</feature>
<evidence type="ECO:0000313" key="4">
    <source>
        <dbReference type="Proteomes" id="UP001224775"/>
    </source>
</evidence>
<dbReference type="EMBL" id="JATAAI010000001">
    <property type="protein sequence ID" value="KAK1748950.1"/>
    <property type="molecule type" value="Genomic_DNA"/>
</dbReference>
<protein>
    <submittedName>
        <fullName evidence="3">Ankyrin repeat domain-containing protein</fullName>
    </submittedName>
</protein>
<sequence>MEKHDNFIVDCELKTRQILHATAKQRVHSQRIKSTQDDLPTPNKMSSITSPLMKPTSPFERTVPRKNKPMRSPKTSTSLINRRPIEKMRNATTKRQKYPTKDNETPPLKSSVLRKMYRCDERTMLDKQNRASRMQARFERLQKRHQDADEESSSSSDFSSDDDDENDSSHVIHDLVERLVENENRTSLQRATQLAASSIYTPSVKQLWDELDQIDEGEAAKKSSDGDEVDKLEEGVTQELTRTTSAMASEDHLSVSATMISGRATATNTSKICPGRTPLGQIGIWRLNTPIDEIQSESALFHWPSPSEIKYPEHLDTSRASSYFYSKPIGRDGETCVTVLSSLTFKSPILAPFCYATDQGFVVPPFSQHECVSGTIPHITFPGTSLMTTKVDSRLDGLLRQPIVVVDPAATSKDHMYYAARSPNSLDEFDENGFRRMTFADAIEYDDTISTRAFGISAAIPNEPMVSPPITHKSHECCVEYLSRERTADDYHYIAESDGEGTHSDPYLFVSHMSAYQSRYVSKMSITEQKRRVLAAKDLESRKLDELSTALRLEGAEQLAKQRFAERVAKIKDSAKSDMAKHVQPHTQAQTACEPFSLSPNALHLTVESKPSSESKQSLDASPRVLHNPIGTRNVERGMNEPKLKKLDDNRKLATSRATPTSYESQFATKTQSLFIRDLTTERLKLSKSRGNQKKTEDSILSEIQHQHLDEILQVTLLATTSSTTTDNAEEEKQRRNDAMDPVTKAIMAVKNHNLSALEEVLDCEGDLAIDTRDQHGNTLFILACQQGSKKLAKFLLRRGSYINAQNHAGNSALHYLNEYNHTNLADWLVRKGADDTLKNVEGLTAYEGVIFSL</sequence>
<keyword evidence="4" id="KW-1185">Reference proteome</keyword>
<dbReference type="SUPFAM" id="SSF48403">
    <property type="entry name" value="Ankyrin repeat"/>
    <property type="match status" value="1"/>
</dbReference>
<gene>
    <name evidence="3" type="ORF">QTG54_000889</name>
</gene>
<accession>A0AAD9DKC1</accession>
<feature type="repeat" description="ANK" evidence="1">
    <location>
        <begin position="809"/>
        <end position="841"/>
    </location>
</feature>
<evidence type="ECO:0000256" key="2">
    <source>
        <dbReference type="SAM" id="MobiDB-lite"/>
    </source>
</evidence>
<feature type="compositionally biased region" description="Basic and acidic residues" evidence="2">
    <location>
        <begin position="136"/>
        <end position="147"/>
    </location>
</feature>
<dbReference type="PANTHER" id="PTHR24183">
    <property type="entry name" value="FIBRONECTIN TYPE 3 AND ANKYRIN REPEAT DOMAINS PROTEIN 1"/>
    <property type="match status" value="1"/>
</dbReference>
<dbReference type="PANTHER" id="PTHR24183:SF1">
    <property type="entry name" value="FIBRONECTIN TYPE 3 AND ANKYRIN REPEAT DOMAINS PROTEIN 1"/>
    <property type="match status" value="1"/>
</dbReference>
<evidence type="ECO:0000256" key="1">
    <source>
        <dbReference type="PROSITE-ProRule" id="PRU00023"/>
    </source>
</evidence>
<feature type="region of interest" description="Disordered" evidence="2">
    <location>
        <begin position="124"/>
        <end position="168"/>
    </location>
</feature>
<feature type="compositionally biased region" description="Polar residues" evidence="2">
    <location>
        <begin position="609"/>
        <end position="620"/>
    </location>
</feature>
<name>A0AAD9DKC1_9STRA</name>
<feature type="repeat" description="ANK" evidence="1">
    <location>
        <begin position="776"/>
        <end position="808"/>
    </location>
</feature>
<dbReference type="SMART" id="SM00248">
    <property type="entry name" value="ANK"/>
    <property type="match status" value="2"/>
</dbReference>
<dbReference type="PROSITE" id="PS50088">
    <property type="entry name" value="ANK_REPEAT"/>
    <property type="match status" value="2"/>
</dbReference>
<organism evidence="3 4">
    <name type="scientific">Skeletonema marinoi</name>
    <dbReference type="NCBI Taxonomy" id="267567"/>
    <lineage>
        <taxon>Eukaryota</taxon>
        <taxon>Sar</taxon>
        <taxon>Stramenopiles</taxon>
        <taxon>Ochrophyta</taxon>
        <taxon>Bacillariophyta</taxon>
        <taxon>Coscinodiscophyceae</taxon>
        <taxon>Thalassiosirophycidae</taxon>
        <taxon>Thalassiosirales</taxon>
        <taxon>Skeletonemataceae</taxon>
        <taxon>Skeletonema</taxon>
        <taxon>Skeletonema marinoi-dohrnii complex</taxon>
    </lineage>
</organism>